<keyword evidence="2" id="KW-0645">Protease</keyword>
<evidence type="ECO:0000256" key="4">
    <source>
        <dbReference type="ARBA" id="ARBA00022801"/>
    </source>
</evidence>
<evidence type="ECO:0000256" key="1">
    <source>
        <dbReference type="ARBA" id="ARBA00022645"/>
    </source>
</evidence>
<dbReference type="AlphaFoldDB" id="A0A2W7S1W0"/>
<protein>
    <submittedName>
        <fullName evidence="7">Carboxypeptidase C (Cathepsin A)</fullName>
    </submittedName>
</protein>
<evidence type="ECO:0000313" key="7">
    <source>
        <dbReference type="EMBL" id="PZX60869.1"/>
    </source>
</evidence>
<evidence type="ECO:0000256" key="5">
    <source>
        <dbReference type="ARBA" id="ARBA00023180"/>
    </source>
</evidence>
<reference evidence="7 8" key="1">
    <citation type="submission" date="2018-06" db="EMBL/GenBank/DDBJ databases">
        <title>Genomic Encyclopedia of Archaeal and Bacterial Type Strains, Phase II (KMG-II): from individual species to whole genera.</title>
        <authorList>
            <person name="Goeker M."/>
        </authorList>
    </citation>
    <scope>NUCLEOTIDE SEQUENCE [LARGE SCALE GENOMIC DNA]</scope>
    <source>
        <strain evidence="7 8">DSM 23241</strain>
    </source>
</reference>
<name>A0A2W7S1W0_9BACT</name>
<dbReference type="PANTHER" id="PTHR11802">
    <property type="entry name" value="SERINE PROTEASE FAMILY S10 SERINE CARBOXYPEPTIDASE"/>
    <property type="match status" value="1"/>
</dbReference>
<feature type="signal peptide" evidence="6">
    <location>
        <begin position="1"/>
        <end position="20"/>
    </location>
</feature>
<proteinExistence type="predicted"/>
<organism evidence="7 8">
    <name type="scientific">Hydrotalea sandarakina</name>
    <dbReference type="NCBI Taxonomy" id="1004304"/>
    <lineage>
        <taxon>Bacteria</taxon>
        <taxon>Pseudomonadati</taxon>
        <taxon>Bacteroidota</taxon>
        <taxon>Chitinophagia</taxon>
        <taxon>Chitinophagales</taxon>
        <taxon>Chitinophagaceae</taxon>
        <taxon>Hydrotalea</taxon>
    </lineage>
</organism>
<dbReference type="Proteomes" id="UP000249720">
    <property type="component" value="Unassembled WGS sequence"/>
</dbReference>
<dbReference type="GO" id="GO:0004185">
    <property type="term" value="F:serine-type carboxypeptidase activity"/>
    <property type="evidence" value="ECO:0007669"/>
    <property type="project" value="InterPro"/>
</dbReference>
<gene>
    <name evidence="7" type="ORF">LX80_02353</name>
</gene>
<dbReference type="RefSeq" id="WP_111296693.1">
    <property type="nucleotide sequence ID" value="NZ_QKZV01000008.1"/>
</dbReference>
<evidence type="ECO:0000256" key="3">
    <source>
        <dbReference type="ARBA" id="ARBA00022729"/>
    </source>
</evidence>
<sequence>MKKMYLLPILLVGMNVGIIAQPTPPTPPKPAMDTTIAKPVVSVTRHSIVIAGKTINYTATAGTLILNNEKGEPIASFGYVAYTKDGVTDLSKRPVLFGYNGGPGSSSLWLHMGALGPRRVAVNDLSGPTPPPYKVEDNQNSILDVTDIVMIDPVGTGFSHAIGKAQNKDFWGVDQDLRSISNFIKEYITENDRWNSPKYLLGESYGTMRSAGVVNYLQQRLGIAVNGVVLVSSVLDLRQLTFGAGDDISYVMYLPTYAATAYFHKKLPNQPADFKAFINEVTNYAKGTYTTALMLGDKIDAATKNAVAEKLAAYTGLSKEYILKANLRVNEPQFTQELLRDQHLTVGRLDSRFTGINQNLLSENAEFDPQSTAITPAYTAAFLNYLYGELKVNKNMYYHISAYNAEGFHWDWQRKGGMWGEGVYPPTTAPDLANAMSKNPNLKVLVFNGYYDLATPFYGTEYTMDHLGLEPAIQKNISMKYFDAGHMMYIHPASLVTFRKDIVDFINSTNP</sequence>
<keyword evidence="3 6" id="KW-0732">Signal</keyword>
<dbReference type="GO" id="GO:0006508">
    <property type="term" value="P:proteolysis"/>
    <property type="evidence" value="ECO:0007669"/>
    <property type="project" value="UniProtKB-KW"/>
</dbReference>
<accession>A0A2W7S1W0</accession>
<evidence type="ECO:0000256" key="6">
    <source>
        <dbReference type="SAM" id="SignalP"/>
    </source>
</evidence>
<keyword evidence="1 7" id="KW-0121">Carboxypeptidase</keyword>
<dbReference type="EMBL" id="QKZV01000008">
    <property type="protein sequence ID" value="PZX60869.1"/>
    <property type="molecule type" value="Genomic_DNA"/>
</dbReference>
<evidence type="ECO:0000313" key="8">
    <source>
        <dbReference type="Proteomes" id="UP000249720"/>
    </source>
</evidence>
<dbReference type="InterPro" id="IPR001563">
    <property type="entry name" value="Peptidase_S10"/>
</dbReference>
<dbReference type="SUPFAM" id="SSF53474">
    <property type="entry name" value="alpha/beta-Hydrolases"/>
    <property type="match status" value="1"/>
</dbReference>
<keyword evidence="8" id="KW-1185">Reference proteome</keyword>
<comment type="caution">
    <text evidence="7">The sequence shown here is derived from an EMBL/GenBank/DDBJ whole genome shotgun (WGS) entry which is preliminary data.</text>
</comment>
<dbReference type="Pfam" id="PF00450">
    <property type="entry name" value="Peptidase_S10"/>
    <property type="match status" value="1"/>
</dbReference>
<dbReference type="PANTHER" id="PTHR11802:SF3">
    <property type="entry name" value="RETINOID-INDUCIBLE SERINE CARBOXYPEPTIDASE"/>
    <property type="match status" value="1"/>
</dbReference>
<evidence type="ECO:0000256" key="2">
    <source>
        <dbReference type="ARBA" id="ARBA00022670"/>
    </source>
</evidence>
<feature type="chain" id="PRO_5016055911" evidence="6">
    <location>
        <begin position="21"/>
        <end position="511"/>
    </location>
</feature>
<dbReference type="InterPro" id="IPR029058">
    <property type="entry name" value="AB_hydrolase_fold"/>
</dbReference>
<keyword evidence="5" id="KW-0325">Glycoprotein</keyword>
<dbReference type="OrthoDB" id="9770107at2"/>
<keyword evidence="4" id="KW-0378">Hydrolase</keyword>
<dbReference type="Gene3D" id="3.40.50.1820">
    <property type="entry name" value="alpha/beta hydrolase"/>
    <property type="match status" value="1"/>
</dbReference>